<comment type="caution">
    <text evidence="5">The sequence shown here is derived from an EMBL/GenBank/DDBJ whole genome shotgun (WGS) entry which is preliminary data.</text>
</comment>
<accession>A0A4D4KPB8</accession>
<keyword evidence="1" id="KW-0805">Transcription regulation</keyword>
<gene>
    <name evidence="5" type="ORF">SVIO_006370</name>
</gene>
<name>A0A4D4KPB8_STRVO</name>
<dbReference type="InterPro" id="IPR018062">
    <property type="entry name" value="HTH_AraC-typ_CS"/>
</dbReference>
<dbReference type="GO" id="GO:0043565">
    <property type="term" value="F:sequence-specific DNA binding"/>
    <property type="evidence" value="ECO:0007669"/>
    <property type="project" value="InterPro"/>
</dbReference>
<dbReference type="Gene3D" id="1.10.10.60">
    <property type="entry name" value="Homeodomain-like"/>
    <property type="match status" value="1"/>
</dbReference>
<evidence type="ECO:0000259" key="4">
    <source>
        <dbReference type="PROSITE" id="PS01124"/>
    </source>
</evidence>
<dbReference type="InterPro" id="IPR009057">
    <property type="entry name" value="Homeodomain-like_sf"/>
</dbReference>
<evidence type="ECO:0000313" key="5">
    <source>
        <dbReference type="EMBL" id="GDY50014.1"/>
    </source>
</evidence>
<sequence length="323" mass="36323">MIEAVFRTDDFPTADRADAWRDQLSRMHAPLEVIGHPPADYYAHQRVLNLGNALVWPSVSEPLDVRRTPRLIRQLDPDVYHLSLIVSGTVGFTMSGQDALYGAYDVRTNDSSRPCEIRVGTRREPVKAIGIDLPKALLPLPVAQADRVIGHRMTARNGPGALVASFLATLTENASSYTAADAPRLERVLVDLLAVLFAHELDALGSLPSETCRRALTLRIRAFIRQHLHNPELTPPMIADAHHISVSHLHRLFKSSRDSVAAYIRRLRLEHIRRDLADPTMRSVPIYRIADRWGFTHHAVFTRAFRAAYGISPRDFRHSVTDH</sequence>
<evidence type="ECO:0000256" key="3">
    <source>
        <dbReference type="ARBA" id="ARBA00023163"/>
    </source>
</evidence>
<dbReference type="RefSeq" id="WP_137976003.1">
    <property type="nucleotide sequence ID" value="NZ_BAAASO010000062.1"/>
</dbReference>
<dbReference type="GO" id="GO:0003700">
    <property type="term" value="F:DNA-binding transcription factor activity"/>
    <property type="evidence" value="ECO:0007669"/>
    <property type="project" value="InterPro"/>
</dbReference>
<dbReference type="InterPro" id="IPR018060">
    <property type="entry name" value="HTH_AraC"/>
</dbReference>
<keyword evidence="3" id="KW-0804">Transcription</keyword>
<dbReference type="OrthoDB" id="9799345at2"/>
<dbReference type="Pfam" id="PF14525">
    <property type="entry name" value="AraC_binding_2"/>
    <property type="match status" value="1"/>
</dbReference>
<proteinExistence type="predicted"/>
<keyword evidence="6" id="KW-1185">Reference proteome</keyword>
<dbReference type="AlphaFoldDB" id="A0A4D4KPB8"/>
<evidence type="ECO:0000313" key="6">
    <source>
        <dbReference type="Proteomes" id="UP000301309"/>
    </source>
</evidence>
<dbReference type="SUPFAM" id="SSF46689">
    <property type="entry name" value="Homeodomain-like"/>
    <property type="match status" value="1"/>
</dbReference>
<dbReference type="EMBL" id="BJHW01000001">
    <property type="protein sequence ID" value="GDY50014.1"/>
    <property type="molecule type" value="Genomic_DNA"/>
</dbReference>
<dbReference type="Pfam" id="PF12833">
    <property type="entry name" value="HTH_18"/>
    <property type="match status" value="1"/>
</dbReference>
<evidence type="ECO:0000256" key="1">
    <source>
        <dbReference type="ARBA" id="ARBA00023015"/>
    </source>
</evidence>
<keyword evidence="2" id="KW-0238">DNA-binding</keyword>
<dbReference type="PROSITE" id="PS01124">
    <property type="entry name" value="HTH_ARAC_FAMILY_2"/>
    <property type="match status" value="1"/>
</dbReference>
<dbReference type="InterPro" id="IPR050204">
    <property type="entry name" value="AraC_XylS_family_regulators"/>
</dbReference>
<feature type="domain" description="HTH araC/xylS-type" evidence="4">
    <location>
        <begin position="218"/>
        <end position="319"/>
    </location>
</feature>
<dbReference type="PANTHER" id="PTHR46796:SF6">
    <property type="entry name" value="ARAC SUBFAMILY"/>
    <property type="match status" value="1"/>
</dbReference>
<dbReference type="InterPro" id="IPR035418">
    <property type="entry name" value="AraC-bd_2"/>
</dbReference>
<reference evidence="5 6" key="1">
    <citation type="journal article" date="2020" name="Int. J. Syst. Evol. Microbiol.">
        <title>Reclassification of Streptomyces castelarensis and Streptomyces sporoclivatus as later heterotypic synonyms of Streptomyces antimycoticus.</title>
        <authorList>
            <person name="Komaki H."/>
            <person name="Tamura T."/>
        </authorList>
    </citation>
    <scope>NUCLEOTIDE SEQUENCE [LARGE SCALE GENOMIC DNA]</scope>
    <source>
        <strain evidence="5 6">NBRC 13459</strain>
    </source>
</reference>
<dbReference type="Proteomes" id="UP000301309">
    <property type="component" value="Unassembled WGS sequence"/>
</dbReference>
<dbReference type="PANTHER" id="PTHR46796">
    <property type="entry name" value="HTH-TYPE TRANSCRIPTIONAL ACTIVATOR RHAS-RELATED"/>
    <property type="match status" value="1"/>
</dbReference>
<organism evidence="5 6">
    <name type="scientific">Streptomyces violaceusniger</name>
    <dbReference type="NCBI Taxonomy" id="68280"/>
    <lineage>
        <taxon>Bacteria</taxon>
        <taxon>Bacillati</taxon>
        <taxon>Actinomycetota</taxon>
        <taxon>Actinomycetes</taxon>
        <taxon>Kitasatosporales</taxon>
        <taxon>Streptomycetaceae</taxon>
        <taxon>Streptomyces</taxon>
        <taxon>Streptomyces violaceusniger group</taxon>
    </lineage>
</organism>
<dbReference type="PROSITE" id="PS00041">
    <property type="entry name" value="HTH_ARAC_FAMILY_1"/>
    <property type="match status" value="1"/>
</dbReference>
<protein>
    <submittedName>
        <fullName evidence="5">AraC family transcriptional regulator</fullName>
    </submittedName>
</protein>
<dbReference type="SMART" id="SM00342">
    <property type="entry name" value="HTH_ARAC"/>
    <property type="match status" value="1"/>
</dbReference>
<evidence type="ECO:0000256" key="2">
    <source>
        <dbReference type="ARBA" id="ARBA00023125"/>
    </source>
</evidence>